<comment type="caution">
    <text evidence="1">The sequence shown here is derived from an EMBL/GenBank/DDBJ whole genome shotgun (WGS) entry which is preliminary data.</text>
</comment>
<dbReference type="Proteomes" id="UP000805193">
    <property type="component" value="Unassembled WGS sequence"/>
</dbReference>
<accession>A0AC60NZ16</accession>
<protein>
    <submittedName>
        <fullName evidence="1">Uncharacterized protein</fullName>
    </submittedName>
</protein>
<evidence type="ECO:0000313" key="1">
    <source>
        <dbReference type="EMBL" id="KAG0412306.1"/>
    </source>
</evidence>
<sequence>REPHLKKKTGAFEKQSTHWDASQGYSRAHLRLDTWFPSSRTTTLSFSRRTKKGLFGDKSRAAIAKNFRQVKKVSQARSKWNCVNAWN</sequence>
<feature type="non-terminal residue" evidence="1">
    <location>
        <position position="1"/>
    </location>
</feature>
<reference evidence="1 2" key="1">
    <citation type="journal article" date="2020" name="Cell">
        <title>Large-Scale Comparative Analyses of Tick Genomes Elucidate Their Genetic Diversity and Vector Capacities.</title>
        <authorList>
            <consortium name="Tick Genome and Microbiome Consortium (TIGMIC)"/>
            <person name="Jia N."/>
            <person name="Wang J."/>
            <person name="Shi W."/>
            <person name="Du L."/>
            <person name="Sun Y."/>
            <person name="Zhan W."/>
            <person name="Jiang J.F."/>
            <person name="Wang Q."/>
            <person name="Zhang B."/>
            <person name="Ji P."/>
            <person name="Bell-Sakyi L."/>
            <person name="Cui X.M."/>
            <person name="Yuan T.T."/>
            <person name="Jiang B.G."/>
            <person name="Yang W.F."/>
            <person name="Lam T.T."/>
            <person name="Chang Q.C."/>
            <person name="Ding S.J."/>
            <person name="Wang X.J."/>
            <person name="Zhu J.G."/>
            <person name="Ruan X.D."/>
            <person name="Zhao L."/>
            <person name="Wei J.T."/>
            <person name="Ye R.Z."/>
            <person name="Que T.C."/>
            <person name="Du C.H."/>
            <person name="Zhou Y.H."/>
            <person name="Cheng J.X."/>
            <person name="Dai P.F."/>
            <person name="Guo W.B."/>
            <person name="Han X.H."/>
            <person name="Huang E.J."/>
            <person name="Li L.F."/>
            <person name="Wei W."/>
            <person name="Gao Y.C."/>
            <person name="Liu J.Z."/>
            <person name="Shao H.Z."/>
            <person name="Wang X."/>
            <person name="Wang C.C."/>
            <person name="Yang T.C."/>
            <person name="Huo Q.B."/>
            <person name="Li W."/>
            <person name="Chen H.Y."/>
            <person name="Chen S.E."/>
            <person name="Zhou L.G."/>
            <person name="Ni X.B."/>
            <person name="Tian J.H."/>
            <person name="Sheng Y."/>
            <person name="Liu T."/>
            <person name="Pan Y.S."/>
            <person name="Xia L.Y."/>
            <person name="Li J."/>
            <person name="Zhao F."/>
            <person name="Cao W.C."/>
        </authorList>
    </citation>
    <scope>NUCLEOTIDE SEQUENCE [LARGE SCALE GENOMIC DNA]</scope>
    <source>
        <strain evidence="1">Iper-2018</strain>
    </source>
</reference>
<evidence type="ECO:0000313" key="2">
    <source>
        <dbReference type="Proteomes" id="UP000805193"/>
    </source>
</evidence>
<proteinExistence type="predicted"/>
<keyword evidence="2" id="KW-1185">Reference proteome</keyword>
<organism evidence="1 2">
    <name type="scientific">Ixodes persulcatus</name>
    <name type="common">Taiga tick</name>
    <dbReference type="NCBI Taxonomy" id="34615"/>
    <lineage>
        <taxon>Eukaryota</taxon>
        <taxon>Metazoa</taxon>
        <taxon>Ecdysozoa</taxon>
        <taxon>Arthropoda</taxon>
        <taxon>Chelicerata</taxon>
        <taxon>Arachnida</taxon>
        <taxon>Acari</taxon>
        <taxon>Parasitiformes</taxon>
        <taxon>Ixodida</taxon>
        <taxon>Ixodoidea</taxon>
        <taxon>Ixodidae</taxon>
        <taxon>Ixodinae</taxon>
        <taxon>Ixodes</taxon>
    </lineage>
</organism>
<dbReference type="EMBL" id="JABSTQ010011361">
    <property type="protein sequence ID" value="KAG0412306.1"/>
    <property type="molecule type" value="Genomic_DNA"/>
</dbReference>
<gene>
    <name evidence="1" type="ORF">HPB47_010566</name>
</gene>
<name>A0AC60NZ16_IXOPE</name>